<keyword evidence="4" id="KW-1185">Reference proteome</keyword>
<protein>
    <recommendedName>
        <fullName evidence="1">Histone H2A</fullName>
    </recommendedName>
</protein>
<dbReference type="CDD" id="cd00074">
    <property type="entry name" value="HFD_H2A"/>
    <property type="match status" value="1"/>
</dbReference>
<evidence type="ECO:0000313" key="3">
    <source>
        <dbReference type="EMBL" id="GBM55321.1"/>
    </source>
</evidence>
<dbReference type="GO" id="GO:0003677">
    <property type="term" value="F:DNA binding"/>
    <property type="evidence" value="ECO:0007669"/>
    <property type="project" value="UniProtKB-KW"/>
</dbReference>
<evidence type="ECO:0000313" key="4">
    <source>
        <dbReference type="Proteomes" id="UP000499080"/>
    </source>
</evidence>
<dbReference type="GO" id="GO:0030527">
    <property type="term" value="F:structural constituent of chromatin"/>
    <property type="evidence" value="ECO:0007669"/>
    <property type="project" value="InterPro"/>
</dbReference>
<keyword evidence="1" id="KW-0544">Nucleosome core</keyword>
<dbReference type="Gene3D" id="1.10.20.10">
    <property type="entry name" value="Histone, subunit A"/>
    <property type="match status" value="1"/>
</dbReference>
<feature type="domain" description="Transcription factor CBF/NF-Y/archaeal histone" evidence="2">
    <location>
        <begin position="16"/>
        <end position="78"/>
    </location>
</feature>
<dbReference type="InterPro" id="IPR002119">
    <property type="entry name" value="Histone_H2A"/>
</dbReference>
<dbReference type="Proteomes" id="UP000499080">
    <property type="component" value="Unassembled WGS sequence"/>
</dbReference>
<name>A0A4Y2GQY7_ARAVE</name>
<sequence>MSSQKTSKSKKSGLIFPVSRIKTMLRVQKVADRITDKAAVYLTAVVEYLSLEILEISLTTAQAERQHKIQPSHVNTALKKDQDFVKHFVRAIVPKSKFIPINEVESLKNSRNNS</sequence>
<dbReference type="GO" id="GO:0005634">
    <property type="term" value="C:nucleus"/>
    <property type="evidence" value="ECO:0007669"/>
    <property type="project" value="UniProtKB-SubCell"/>
</dbReference>
<keyword evidence="1" id="KW-0158">Chromosome</keyword>
<dbReference type="InterPro" id="IPR003958">
    <property type="entry name" value="CBFA_NFYB_domain"/>
</dbReference>
<dbReference type="GO" id="GO:0046982">
    <property type="term" value="F:protein heterodimerization activity"/>
    <property type="evidence" value="ECO:0007669"/>
    <property type="project" value="InterPro"/>
</dbReference>
<dbReference type="AlphaFoldDB" id="A0A4Y2GQY7"/>
<dbReference type="OrthoDB" id="6412308at2759"/>
<reference evidence="3 4" key="1">
    <citation type="journal article" date="2019" name="Sci. Rep.">
        <title>Orb-weaving spider Araneus ventricosus genome elucidates the spidroin gene catalogue.</title>
        <authorList>
            <person name="Kono N."/>
            <person name="Nakamura H."/>
            <person name="Ohtoshi R."/>
            <person name="Moran D.A.P."/>
            <person name="Shinohara A."/>
            <person name="Yoshida Y."/>
            <person name="Fujiwara M."/>
            <person name="Mori M."/>
            <person name="Tomita M."/>
            <person name="Arakawa K."/>
        </authorList>
    </citation>
    <scope>NUCLEOTIDE SEQUENCE [LARGE SCALE GENOMIC DNA]</scope>
</reference>
<dbReference type="InterPro" id="IPR009072">
    <property type="entry name" value="Histone-fold"/>
</dbReference>
<dbReference type="SMART" id="SM00414">
    <property type="entry name" value="H2A"/>
    <property type="match status" value="1"/>
</dbReference>
<keyword evidence="1" id="KW-0539">Nucleus</keyword>
<accession>A0A4Y2GQY7</accession>
<comment type="subunit">
    <text evidence="1">The nucleosome is a histone octamer containing two molecules each of H2A, H2B, H3 and H4 assembled in one H3-H4 heterotetramer and two H2A-H2B heterodimers. The octamer wraps approximately 147 bp of DNA.</text>
</comment>
<proteinExistence type="inferred from homology"/>
<comment type="caution">
    <text evidence="3">The sequence shown here is derived from an EMBL/GenBank/DDBJ whole genome shotgun (WGS) entry which is preliminary data.</text>
</comment>
<comment type="subcellular location">
    <subcellularLocation>
        <location evidence="1">Nucleus</location>
    </subcellularLocation>
</comment>
<evidence type="ECO:0000256" key="1">
    <source>
        <dbReference type="RuleBase" id="RU003767"/>
    </source>
</evidence>
<keyword evidence="1" id="KW-0238">DNA-binding</keyword>
<evidence type="ECO:0000259" key="2">
    <source>
        <dbReference type="Pfam" id="PF00808"/>
    </source>
</evidence>
<comment type="similarity">
    <text evidence="1">Belongs to the histone H2A family.</text>
</comment>
<dbReference type="SUPFAM" id="SSF47113">
    <property type="entry name" value="Histone-fold"/>
    <property type="match status" value="1"/>
</dbReference>
<dbReference type="Pfam" id="PF00808">
    <property type="entry name" value="CBFD_NFYB_HMF"/>
    <property type="match status" value="1"/>
</dbReference>
<gene>
    <name evidence="3" type="ORF">AVEN_253988_1</name>
</gene>
<dbReference type="GO" id="GO:0000786">
    <property type="term" value="C:nucleosome"/>
    <property type="evidence" value="ECO:0007669"/>
    <property type="project" value="UniProtKB-KW"/>
</dbReference>
<dbReference type="EMBL" id="BGPR01001495">
    <property type="protein sequence ID" value="GBM55321.1"/>
    <property type="molecule type" value="Genomic_DNA"/>
</dbReference>
<organism evidence="3 4">
    <name type="scientific">Araneus ventricosus</name>
    <name type="common">Orbweaver spider</name>
    <name type="synonym">Epeira ventricosa</name>
    <dbReference type="NCBI Taxonomy" id="182803"/>
    <lineage>
        <taxon>Eukaryota</taxon>
        <taxon>Metazoa</taxon>
        <taxon>Ecdysozoa</taxon>
        <taxon>Arthropoda</taxon>
        <taxon>Chelicerata</taxon>
        <taxon>Arachnida</taxon>
        <taxon>Araneae</taxon>
        <taxon>Araneomorphae</taxon>
        <taxon>Entelegynae</taxon>
        <taxon>Araneoidea</taxon>
        <taxon>Araneidae</taxon>
        <taxon>Araneus</taxon>
    </lineage>
</organism>
<dbReference type="PRINTS" id="PR00620">
    <property type="entry name" value="HISTONEH2A"/>
</dbReference>
<dbReference type="PANTHER" id="PTHR23430">
    <property type="entry name" value="HISTONE H2A"/>
    <property type="match status" value="1"/>
</dbReference>